<protein>
    <submittedName>
        <fullName evidence="5">Bacteriohemerythrin</fullName>
    </submittedName>
</protein>
<organism evidence="5 6">
    <name type="scientific">Thiorhodococcus fuscus</name>
    <dbReference type="NCBI Taxonomy" id="527200"/>
    <lineage>
        <taxon>Bacteria</taxon>
        <taxon>Pseudomonadati</taxon>
        <taxon>Pseudomonadota</taxon>
        <taxon>Gammaproteobacteria</taxon>
        <taxon>Chromatiales</taxon>
        <taxon>Chromatiaceae</taxon>
        <taxon>Thiorhodococcus</taxon>
    </lineage>
</organism>
<dbReference type="Gene3D" id="1.20.120.50">
    <property type="entry name" value="Hemerythrin-like"/>
    <property type="match status" value="1"/>
</dbReference>
<dbReference type="InterPro" id="IPR050669">
    <property type="entry name" value="Hemerythrin"/>
</dbReference>
<dbReference type="NCBIfam" id="TIGR02481">
    <property type="entry name" value="hemeryth_dom"/>
    <property type="match status" value="1"/>
</dbReference>
<dbReference type="EMBL" id="JBHUHX010000062">
    <property type="protein sequence ID" value="MFD2113997.1"/>
    <property type="molecule type" value="Genomic_DNA"/>
</dbReference>
<dbReference type="Pfam" id="PF01814">
    <property type="entry name" value="Hemerythrin"/>
    <property type="match status" value="1"/>
</dbReference>
<keyword evidence="3" id="KW-0408">Iron</keyword>
<dbReference type="InterPro" id="IPR012312">
    <property type="entry name" value="Hemerythrin-like"/>
</dbReference>
<comment type="caution">
    <text evidence="5">The sequence shown here is derived from an EMBL/GenBank/DDBJ whole genome shotgun (WGS) entry which is preliminary data.</text>
</comment>
<reference evidence="6" key="1">
    <citation type="journal article" date="2019" name="Int. J. Syst. Evol. Microbiol.">
        <title>The Global Catalogue of Microorganisms (GCM) 10K type strain sequencing project: providing services to taxonomists for standard genome sequencing and annotation.</title>
        <authorList>
            <consortium name="The Broad Institute Genomics Platform"/>
            <consortium name="The Broad Institute Genome Sequencing Center for Infectious Disease"/>
            <person name="Wu L."/>
            <person name="Ma J."/>
        </authorList>
    </citation>
    <scope>NUCLEOTIDE SEQUENCE [LARGE SCALE GENOMIC DNA]</scope>
    <source>
        <strain evidence="6">KACC 12597</strain>
    </source>
</reference>
<evidence type="ECO:0000256" key="2">
    <source>
        <dbReference type="ARBA" id="ARBA00022723"/>
    </source>
</evidence>
<dbReference type="Proteomes" id="UP001597337">
    <property type="component" value="Unassembled WGS sequence"/>
</dbReference>
<dbReference type="InterPro" id="IPR012827">
    <property type="entry name" value="Hemerythrin_metal-bd"/>
</dbReference>
<evidence type="ECO:0000313" key="6">
    <source>
        <dbReference type="Proteomes" id="UP001597337"/>
    </source>
</evidence>
<evidence type="ECO:0000313" key="5">
    <source>
        <dbReference type="EMBL" id="MFD2113997.1"/>
    </source>
</evidence>
<dbReference type="PANTHER" id="PTHR37164">
    <property type="entry name" value="BACTERIOHEMERYTHRIN"/>
    <property type="match status" value="1"/>
</dbReference>
<dbReference type="SUPFAM" id="SSF47188">
    <property type="entry name" value="Hemerythrin-like"/>
    <property type="match status" value="1"/>
</dbReference>
<gene>
    <name evidence="5" type="ORF">ACFSJC_19280</name>
</gene>
<keyword evidence="6" id="KW-1185">Reference proteome</keyword>
<evidence type="ECO:0000259" key="4">
    <source>
        <dbReference type="Pfam" id="PF01814"/>
    </source>
</evidence>
<comment type="similarity">
    <text evidence="1">Belongs to the hemerythrin family.</text>
</comment>
<dbReference type="InterPro" id="IPR035938">
    <property type="entry name" value="Hemerythrin-like_sf"/>
</dbReference>
<keyword evidence="2" id="KW-0479">Metal-binding</keyword>
<dbReference type="PANTHER" id="PTHR37164:SF1">
    <property type="entry name" value="BACTERIOHEMERYTHRIN"/>
    <property type="match status" value="1"/>
</dbReference>
<dbReference type="RefSeq" id="WP_386028828.1">
    <property type="nucleotide sequence ID" value="NZ_JBHUHX010000062.1"/>
</dbReference>
<dbReference type="CDD" id="cd12107">
    <property type="entry name" value="Hemerythrin"/>
    <property type="match status" value="1"/>
</dbReference>
<feature type="domain" description="Hemerythrin-like" evidence="4">
    <location>
        <begin position="15"/>
        <end position="134"/>
    </location>
</feature>
<accession>A0ABW4YE75</accession>
<evidence type="ECO:0000256" key="3">
    <source>
        <dbReference type="ARBA" id="ARBA00023004"/>
    </source>
</evidence>
<evidence type="ECO:0000256" key="1">
    <source>
        <dbReference type="ARBA" id="ARBA00010587"/>
    </source>
</evidence>
<name>A0ABW4YE75_9GAMM</name>
<proteinExistence type="inferred from homology"/>
<sequence length="171" mass="19698">MSKLLTWRDEWSLHIDVLDKDHRALIERLSDICVRFCPEASAGRSGDAMALLDALSQLGDEMRQHLQREEDFMRAFDYEGVGEHQSEHALLLAEFTALLREWRAEGLHVFDESTQSVLSDWLLAHILGADREFADVYFRLCGKDVSNDQEPRAMRQLQSSYRSGLRSTLTK</sequence>